<accession>A0A8U0WLZ0</accession>
<evidence type="ECO:0000313" key="15">
    <source>
        <dbReference type="RefSeq" id="XP_037885893.1"/>
    </source>
</evidence>
<evidence type="ECO:0000256" key="13">
    <source>
        <dbReference type="PIRSR" id="PIRSR602401-1"/>
    </source>
</evidence>
<dbReference type="GO" id="GO:0005789">
    <property type="term" value="C:endoplasmic reticulum membrane"/>
    <property type="evidence" value="ECO:0007669"/>
    <property type="project" value="UniProtKB-SubCell"/>
</dbReference>
<dbReference type="PANTHER" id="PTHR24292:SF93">
    <property type="entry name" value="CYTOCHROME P450 310A1-RELATED"/>
    <property type="match status" value="1"/>
</dbReference>
<comment type="subcellular location">
    <subcellularLocation>
        <location evidence="3">Endoplasmic reticulum membrane</location>
        <topology evidence="3">Peripheral membrane protein</topology>
    </subcellularLocation>
    <subcellularLocation>
        <location evidence="2">Microsome membrane</location>
        <topology evidence="2">Peripheral membrane protein</topology>
    </subcellularLocation>
</comment>
<dbReference type="InterPro" id="IPR050476">
    <property type="entry name" value="Insect_CytP450_Detox"/>
</dbReference>
<dbReference type="PANTHER" id="PTHR24292">
    <property type="entry name" value="CYTOCHROME P450"/>
    <property type="match status" value="1"/>
</dbReference>
<dbReference type="AlphaFoldDB" id="A0A8U0WLZ0"/>
<keyword evidence="11" id="KW-0503">Monooxygenase</keyword>
<dbReference type="GO" id="GO:0016705">
    <property type="term" value="F:oxidoreductase activity, acting on paired donors, with incorporation or reduction of molecular oxygen"/>
    <property type="evidence" value="ECO:0007669"/>
    <property type="project" value="InterPro"/>
</dbReference>
<evidence type="ECO:0000313" key="14">
    <source>
        <dbReference type="Proteomes" id="UP000092443"/>
    </source>
</evidence>
<keyword evidence="14" id="KW-1185">Reference proteome</keyword>
<dbReference type="Pfam" id="PF00067">
    <property type="entry name" value="p450"/>
    <property type="match status" value="1"/>
</dbReference>
<keyword evidence="9" id="KW-0560">Oxidoreductase</keyword>
<sequence>MWLLVHIICYTLILLAVHHVFSYWKRRRFPQEKTVLYLDFFKQIIRRELQYVKAINADYRRFRSQPFIGIYCRLKPCLLVRDLSLANSIMKTASAHHFANTKWDYSRNYRKYNLLEKLSPIFCKNQLEGMLPHIEKVANNLLNYLNDQWRQDDKVVEVDAQYLISTFVINVLANLIYGSEIDHFKQTDNVFKQYVNEKLRNTRAYNFFLRQNSSITLREMLNENVQQREQSGLIRKDILQMLLKLRNGDNIEYNEKFTWCLKKDYGIKEKFLSLSKLTRIVEHLFDMGYESMAVTATFTLYEILKDDDIRQKIMQELEAFELTKTNCNNICVNYENLQKLKFMDLCIQETTRKYPSVPLIERQCCKDFKLPGTKLTMRDGDTMIIPLMAIQHDEKYYVNPFSYKPQRFAENKSGEKAEVFIGFGFGAQICVAQHLIKLVIKLILVKLFLNYQLESTDSASLKVDYKRLACIRAKKGFKIKLKKLLQK</sequence>
<dbReference type="KEGG" id="gfs:119635263"/>
<dbReference type="Proteomes" id="UP000092443">
    <property type="component" value="Unplaced"/>
</dbReference>
<evidence type="ECO:0000256" key="4">
    <source>
        <dbReference type="ARBA" id="ARBA00010617"/>
    </source>
</evidence>
<comment type="similarity">
    <text evidence="4">Belongs to the cytochrome P450 family.</text>
</comment>
<reference evidence="15" key="1">
    <citation type="submission" date="2025-08" db="UniProtKB">
        <authorList>
            <consortium name="RefSeq"/>
        </authorList>
    </citation>
    <scope>IDENTIFICATION</scope>
    <source>
        <tissue evidence="15">Whole body pupa</tissue>
    </source>
</reference>
<evidence type="ECO:0000256" key="9">
    <source>
        <dbReference type="ARBA" id="ARBA00023002"/>
    </source>
</evidence>
<dbReference type="PRINTS" id="PR00463">
    <property type="entry name" value="EP450I"/>
</dbReference>
<dbReference type="RefSeq" id="XP_037885893.1">
    <property type="nucleotide sequence ID" value="XM_038029965.1"/>
</dbReference>
<evidence type="ECO:0000256" key="5">
    <source>
        <dbReference type="ARBA" id="ARBA00022617"/>
    </source>
</evidence>
<comment type="cofactor">
    <cofactor evidence="1 13">
        <name>heme</name>
        <dbReference type="ChEBI" id="CHEBI:30413"/>
    </cofactor>
</comment>
<evidence type="ECO:0000256" key="1">
    <source>
        <dbReference type="ARBA" id="ARBA00001971"/>
    </source>
</evidence>
<evidence type="ECO:0000256" key="2">
    <source>
        <dbReference type="ARBA" id="ARBA00004174"/>
    </source>
</evidence>
<dbReference type="InterPro" id="IPR001128">
    <property type="entry name" value="Cyt_P450"/>
</dbReference>
<dbReference type="SUPFAM" id="SSF48264">
    <property type="entry name" value="Cytochrome P450"/>
    <property type="match status" value="1"/>
</dbReference>
<feature type="binding site" description="axial binding residue" evidence="13">
    <location>
        <position position="430"/>
    </location>
    <ligand>
        <name>heme</name>
        <dbReference type="ChEBI" id="CHEBI:30413"/>
    </ligand>
    <ligandPart>
        <name>Fe</name>
        <dbReference type="ChEBI" id="CHEBI:18248"/>
    </ligandPart>
</feature>
<dbReference type="GO" id="GO:0020037">
    <property type="term" value="F:heme binding"/>
    <property type="evidence" value="ECO:0007669"/>
    <property type="project" value="InterPro"/>
</dbReference>
<dbReference type="InterPro" id="IPR002401">
    <property type="entry name" value="Cyt_P450_E_grp-I"/>
</dbReference>
<keyword evidence="5 13" id="KW-0349">Heme</keyword>
<gene>
    <name evidence="15" type="primary">LOC119635263</name>
</gene>
<keyword evidence="10 13" id="KW-0408">Iron</keyword>
<keyword evidence="8" id="KW-0492">Microsome</keyword>
<dbReference type="GO" id="GO:0005506">
    <property type="term" value="F:iron ion binding"/>
    <property type="evidence" value="ECO:0007669"/>
    <property type="project" value="InterPro"/>
</dbReference>
<organism evidence="14 15">
    <name type="scientific">Glossina fuscipes</name>
    <dbReference type="NCBI Taxonomy" id="7396"/>
    <lineage>
        <taxon>Eukaryota</taxon>
        <taxon>Metazoa</taxon>
        <taxon>Ecdysozoa</taxon>
        <taxon>Arthropoda</taxon>
        <taxon>Hexapoda</taxon>
        <taxon>Insecta</taxon>
        <taxon>Pterygota</taxon>
        <taxon>Neoptera</taxon>
        <taxon>Endopterygota</taxon>
        <taxon>Diptera</taxon>
        <taxon>Brachycera</taxon>
        <taxon>Muscomorpha</taxon>
        <taxon>Hippoboscoidea</taxon>
        <taxon>Glossinidae</taxon>
        <taxon>Glossina</taxon>
    </lineage>
</organism>
<dbReference type="InterPro" id="IPR036396">
    <property type="entry name" value="Cyt_P450_sf"/>
</dbReference>
<evidence type="ECO:0000256" key="10">
    <source>
        <dbReference type="ARBA" id="ARBA00023004"/>
    </source>
</evidence>
<evidence type="ECO:0000256" key="6">
    <source>
        <dbReference type="ARBA" id="ARBA00022723"/>
    </source>
</evidence>
<evidence type="ECO:0000256" key="3">
    <source>
        <dbReference type="ARBA" id="ARBA00004406"/>
    </source>
</evidence>
<evidence type="ECO:0000256" key="11">
    <source>
        <dbReference type="ARBA" id="ARBA00023033"/>
    </source>
</evidence>
<proteinExistence type="inferred from homology"/>
<keyword evidence="6 13" id="KW-0479">Metal-binding</keyword>
<dbReference type="Gene3D" id="1.10.630.10">
    <property type="entry name" value="Cytochrome P450"/>
    <property type="match status" value="1"/>
</dbReference>
<dbReference type="GeneID" id="119635263"/>
<keyword evidence="7" id="KW-0256">Endoplasmic reticulum</keyword>
<evidence type="ECO:0000256" key="8">
    <source>
        <dbReference type="ARBA" id="ARBA00022848"/>
    </source>
</evidence>
<evidence type="ECO:0000256" key="12">
    <source>
        <dbReference type="ARBA" id="ARBA00023136"/>
    </source>
</evidence>
<protein>
    <submittedName>
        <fullName evidence="15">Probable cytochrome P450 310a1</fullName>
    </submittedName>
</protein>
<keyword evidence="12" id="KW-0472">Membrane</keyword>
<evidence type="ECO:0000256" key="7">
    <source>
        <dbReference type="ARBA" id="ARBA00022824"/>
    </source>
</evidence>
<name>A0A8U0WLZ0_9MUSC</name>
<dbReference type="GO" id="GO:0004497">
    <property type="term" value="F:monooxygenase activity"/>
    <property type="evidence" value="ECO:0007669"/>
    <property type="project" value="UniProtKB-KW"/>
</dbReference>